<dbReference type="STRING" id="94643.A0A2A9MGD7"/>
<evidence type="ECO:0000256" key="6">
    <source>
        <dbReference type="ARBA" id="ARBA00023180"/>
    </source>
</evidence>
<feature type="compositionally biased region" description="Low complexity" evidence="7">
    <location>
        <begin position="506"/>
        <end position="541"/>
    </location>
</feature>
<comment type="similarity">
    <text evidence="2">Belongs to the CTL (choline transporter-like) family.</text>
</comment>
<gene>
    <name evidence="9" type="ORF">BESB_067000</name>
</gene>
<evidence type="ECO:0000313" key="10">
    <source>
        <dbReference type="Proteomes" id="UP000224006"/>
    </source>
</evidence>
<reference evidence="9 10" key="1">
    <citation type="submission" date="2017-09" db="EMBL/GenBank/DDBJ databases">
        <title>Genome sequencing of Besnoitia besnoiti strain Bb-Ger1.</title>
        <authorList>
            <person name="Schares G."/>
            <person name="Venepally P."/>
            <person name="Lorenzi H.A."/>
        </authorList>
    </citation>
    <scope>NUCLEOTIDE SEQUENCE [LARGE SCALE GENOMIC DNA]</scope>
    <source>
        <strain evidence="9 10">Bb-Ger1</strain>
    </source>
</reference>
<feature type="transmembrane region" description="Helical" evidence="8">
    <location>
        <begin position="863"/>
        <end position="881"/>
    </location>
</feature>
<feature type="transmembrane region" description="Helical" evidence="8">
    <location>
        <begin position="229"/>
        <end position="251"/>
    </location>
</feature>
<dbReference type="InterPro" id="IPR007603">
    <property type="entry name" value="Choline_transptr-like"/>
</dbReference>
<dbReference type="GO" id="GO:0016020">
    <property type="term" value="C:membrane"/>
    <property type="evidence" value="ECO:0007669"/>
    <property type="project" value="UniProtKB-SubCell"/>
</dbReference>
<dbReference type="PANTHER" id="PTHR12385:SF14">
    <property type="entry name" value="CHOLINE TRANSPORTER-LIKE 2"/>
    <property type="match status" value="1"/>
</dbReference>
<keyword evidence="5 8" id="KW-0472">Membrane</keyword>
<keyword evidence="10" id="KW-1185">Reference proteome</keyword>
<feature type="transmembrane region" description="Helical" evidence="8">
    <location>
        <begin position="354"/>
        <end position="376"/>
    </location>
</feature>
<feature type="transmembrane region" description="Helical" evidence="8">
    <location>
        <begin position="775"/>
        <end position="794"/>
    </location>
</feature>
<keyword evidence="4 8" id="KW-1133">Transmembrane helix</keyword>
<dbReference type="AlphaFoldDB" id="A0A2A9MGD7"/>
<accession>A0A2A9MGD7</accession>
<comment type="caution">
    <text evidence="9">The sequence shown here is derived from an EMBL/GenBank/DDBJ whole genome shotgun (WGS) entry which is preliminary data.</text>
</comment>
<feature type="region of interest" description="Disordered" evidence="7">
    <location>
        <begin position="625"/>
        <end position="665"/>
    </location>
</feature>
<feature type="transmembrane region" description="Helical" evidence="8">
    <location>
        <begin position="806"/>
        <end position="833"/>
    </location>
</feature>
<dbReference type="GeneID" id="40311626"/>
<feature type="transmembrane region" description="Helical" evidence="8">
    <location>
        <begin position="60"/>
        <end position="81"/>
    </location>
</feature>
<feature type="transmembrane region" description="Helical" evidence="8">
    <location>
        <begin position="313"/>
        <end position="333"/>
    </location>
</feature>
<sequence length="1085" mass="116961">MCVVTIVTEKRPRGDTGDAKNTVHKEPATPTDLCAGSCLGCFYSEDILPGPIKKRRCTDILFLLIFIAGIAASVFITIVAFHKGDPARLLTGRDFDGAFCGMSDFKTPKHPMVGYTLNINRVLGSTSSSEFMDMPYSELRKMTIFSNPKEIMAYMQPICVTSCFTDQDIASLSAGKPQRTLKFAYKGKLLGKFCVPAIAGLNHSYLPFSDYVPERLLLGWQQTVEDLRVSWPAIAVCALVACAMGILWLVAVRLLGGAIVYVAITLFLGAFFTAGGVGMWFVYAQAVPAESVRPGQEPNGTVVASVWIEATRYASYVVLGLGSLFAILLVFLSKRIHEAVAVSKVAAMFIYHKPTAVAVPLITIALQAAYFCFAVYTAACLVTAVDVYPDSLNAILGGSQPSPSLAHRANQSLLSLMHPPSQGPSLLSAPPAPEAAGPPQPRPPAFLSRAPTGEAHSDSSSPHPSRLRSSPRLSVATRRALQPTAQSLVRGDAGDAAPRQQRRRAAFAGADAPAAGLYRAAGGEPMRSPSSVPARASSAPSLPEPTHPGAASESSLQDEPGRNSRAAAALLGSLFETQEKTSAREARLAWPSRLETSMADRARARSKAAQATAVAPSWDAAAGLATGGETARKPRGSVPPRGLAQSGDLPRRIRRGSHPPTPFPDPVLLRLQHELVDREPSVDAELAVLGDLGAYAPRHAVPPFSEEDEAFVEQKTNLDAAPDFWASASLRDSLMDPTKPSIMEVASLYYSSNAAVADSQGWIIEATKRVQMSEAVINLLWCVWGHAAVFARLWRPRCPGTSCRSFGWYHIFMFLCVYCFLLACNQIVLAGAIGRWYFTPEDRTGKKKCRGVVCRSLGVAVKFHLGSLAFGSFLLALIKLIKCFLRFLKKQHYAIHGGGATKACAHCLPCGLGKCCAAISACNSVWAALIGILGYLVKCFERCIEFLDRQAYIQIALTGKNFCRSARLAFKNFSQNPVRIGLALFLGKALCFLGTMVVAAASTAVAFFITKLAYGEHLSSLTYTTFCCGVCNLAVAWIFQEVYRMAISTTIHCYIADLHLSSKTGQPPVFTPEPLRNFLHRGEDD</sequence>
<keyword evidence="6" id="KW-0325">Glycoprotein</keyword>
<comment type="subcellular location">
    <subcellularLocation>
        <location evidence="1">Membrane</location>
        <topology evidence="1">Multi-pass membrane protein</topology>
    </subcellularLocation>
</comment>
<evidence type="ECO:0000256" key="4">
    <source>
        <dbReference type="ARBA" id="ARBA00022989"/>
    </source>
</evidence>
<protein>
    <submittedName>
        <fullName evidence="9">Uncharacterized protein</fullName>
    </submittedName>
</protein>
<dbReference type="Proteomes" id="UP000224006">
    <property type="component" value="Chromosome VI"/>
</dbReference>
<evidence type="ECO:0000256" key="2">
    <source>
        <dbReference type="ARBA" id="ARBA00007168"/>
    </source>
</evidence>
<feature type="transmembrane region" description="Helical" evidence="8">
    <location>
        <begin position="1021"/>
        <end position="1039"/>
    </location>
</feature>
<feature type="transmembrane region" description="Helical" evidence="8">
    <location>
        <begin position="980"/>
        <end position="1009"/>
    </location>
</feature>
<evidence type="ECO:0000256" key="7">
    <source>
        <dbReference type="SAM" id="MobiDB-lite"/>
    </source>
</evidence>
<dbReference type="KEGG" id="bbes:BESB_067000"/>
<dbReference type="Pfam" id="PF04515">
    <property type="entry name" value="Choline_transpo"/>
    <property type="match status" value="2"/>
</dbReference>
<feature type="region of interest" description="Disordered" evidence="7">
    <location>
        <begin position="420"/>
        <end position="563"/>
    </location>
</feature>
<feature type="transmembrane region" description="Helical" evidence="8">
    <location>
        <begin position="258"/>
        <end position="283"/>
    </location>
</feature>
<dbReference type="GO" id="GO:0022857">
    <property type="term" value="F:transmembrane transporter activity"/>
    <property type="evidence" value="ECO:0007669"/>
    <property type="project" value="InterPro"/>
</dbReference>
<organism evidence="9 10">
    <name type="scientific">Besnoitia besnoiti</name>
    <name type="common">Apicomplexan protozoan</name>
    <dbReference type="NCBI Taxonomy" id="94643"/>
    <lineage>
        <taxon>Eukaryota</taxon>
        <taxon>Sar</taxon>
        <taxon>Alveolata</taxon>
        <taxon>Apicomplexa</taxon>
        <taxon>Conoidasida</taxon>
        <taxon>Coccidia</taxon>
        <taxon>Eucoccidiorida</taxon>
        <taxon>Eimeriorina</taxon>
        <taxon>Sarcocystidae</taxon>
        <taxon>Besnoitia</taxon>
    </lineage>
</organism>
<feature type="compositionally biased region" description="Pro residues" evidence="7">
    <location>
        <begin position="430"/>
        <end position="444"/>
    </location>
</feature>
<name>A0A2A9MGD7_BESBE</name>
<dbReference type="RefSeq" id="XP_029218676.1">
    <property type="nucleotide sequence ID" value="XM_029365093.1"/>
</dbReference>
<proteinExistence type="inferred from homology"/>
<dbReference type="PANTHER" id="PTHR12385">
    <property type="entry name" value="CHOLINE TRANSPORTER-LIKE (SLC FAMILY 44)"/>
    <property type="match status" value="1"/>
</dbReference>
<evidence type="ECO:0000256" key="5">
    <source>
        <dbReference type="ARBA" id="ARBA00023136"/>
    </source>
</evidence>
<keyword evidence="3 8" id="KW-0812">Transmembrane</keyword>
<evidence type="ECO:0000313" key="9">
    <source>
        <dbReference type="EMBL" id="PFH34667.1"/>
    </source>
</evidence>
<dbReference type="EMBL" id="NWUJ01000006">
    <property type="protein sequence ID" value="PFH34667.1"/>
    <property type="molecule type" value="Genomic_DNA"/>
</dbReference>
<feature type="compositionally biased region" description="Low complexity" evidence="7">
    <location>
        <begin position="458"/>
        <end position="474"/>
    </location>
</feature>
<evidence type="ECO:0000256" key="3">
    <source>
        <dbReference type="ARBA" id="ARBA00022692"/>
    </source>
</evidence>
<feature type="compositionally biased region" description="Low complexity" evidence="7">
    <location>
        <begin position="420"/>
        <end position="429"/>
    </location>
</feature>
<evidence type="ECO:0000256" key="1">
    <source>
        <dbReference type="ARBA" id="ARBA00004141"/>
    </source>
</evidence>
<dbReference type="VEuPathDB" id="ToxoDB:BESB_067000"/>
<evidence type="ECO:0000256" key="8">
    <source>
        <dbReference type="SAM" id="Phobius"/>
    </source>
</evidence>
<dbReference type="OrthoDB" id="420519at2759"/>